<dbReference type="InterPro" id="IPR036397">
    <property type="entry name" value="RNaseH_sf"/>
</dbReference>
<keyword evidence="2" id="KW-0548">Nucleotidyltransferase</keyword>
<dbReference type="SUPFAM" id="SSF53098">
    <property type="entry name" value="Ribonuclease H-like"/>
    <property type="match status" value="1"/>
</dbReference>
<keyword evidence="2" id="KW-0808">Transferase</keyword>
<reference evidence="2" key="2">
    <citation type="submission" date="2022-01" db="EMBL/GenBank/DDBJ databases">
        <authorList>
            <person name="Yamashiro T."/>
            <person name="Shiraishi A."/>
            <person name="Satake H."/>
            <person name="Nakayama K."/>
        </authorList>
    </citation>
    <scope>NUCLEOTIDE SEQUENCE</scope>
</reference>
<accession>A0ABQ5FUJ0</accession>
<evidence type="ECO:0000313" key="3">
    <source>
        <dbReference type="Proteomes" id="UP001151760"/>
    </source>
</evidence>
<organism evidence="2 3">
    <name type="scientific">Tanacetum coccineum</name>
    <dbReference type="NCBI Taxonomy" id="301880"/>
    <lineage>
        <taxon>Eukaryota</taxon>
        <taxon>Viridiplantae</taxon>
        <taxon>Streptophyta</taxon>
        <taxon>Embryophyta</taxon>
        <taxon>Tracheophyta</taxon>
        <taxon>Spermatophyta</taxon>
        <taxon>Magnoliopsida</taxon>
        <taxon>eudicotyledons</taxon>
        <taxon>Gunneridae</taxon>
        <taxon>Pentapetalae</taxon>
        <taxon>asterids</taxon>
        <taxon>campanulids</taxon>
        <taxon>Asterales</taxon>
        <taxon>Asteraceae</taxon>
        <taxon>Asteroideae</taxon>
        <taxon>Anthemideae</taxon>
        <taxon>Anthemidinae</taxon>
        <taxon>Tanacetum</taxon>
    </lineage>
</organism>
<dbReference type="Proteomes" id="UP001151760">
    <property type="component" value="Unassembled WGS sequence"/>
</dbReference>
<evidence type="ECO:0000256" key="1">
    <source>
        <dbReference type="SAM" id="MobiDB-lite"/>
    </source>
</evidence>
<feature type="compositionally biased region" description="Basic and acidic residues" evidence="1">
    <location>
        <begin position="236"/>
        <end position="251"/>
    </location>
</feature>
<sequence>MGTKYTVAAVDYLSKWVEAKALPTNDARVVCKFLKSLFAQFGTPRAIITYGELFDLQREQKRLHDPNGTRTSFSNVVIEVLLFNFDLDFLGQALKPAGTRTIQTVASSLPLWNVELLQTTNHFKVNGYRLKHTLERTSHRWKSRISKLSHRLMNSENGDCPGFLKSLVLAVWSLDHKSFTSSTSFGNPIFKSYRLTCQKPGHLAARLGCSETKVATWDDLAFKLIVLGWNETDIKEKDTKRSQKNKTEHGTGKSVKAKVKESSKWTGPDKLNGSLQSYKGMIAMDVLIKMGLCRNNVFEYYVLNAECKHKH</sequence>
<evidence type="ECO:0000313" key="2">
    <source>
        <dbReference type="EMBL" id="GJT66540.1"/>
    </source>
</evidence>
<dbReference type="EMBL" id="BQNB010017724">
    <property type="protein sequence ID" value="GJT66540.1"/>
    <property type="molecule type" value="Genomic_DNA"/>
</dbReference>
<proteinExistence type="predicted"/>
<dbReference type="Gene3D" id="3.30.420.10">
    <property type="entry name" value="Ribonuclease H-like superfamily/Ribonuclease H"/>
    <property type="match status" value="1"/>
</dbReference>
<feature type="region of interest" description="Disordered" evidence="1">
    <location>
        <begin position="236"/>
        <end position="265"/>
    </location>
</feature>
<dbReference type="InterPro" id="IPR012337">
    <property type="entry name" value="RNaseH-like_sf"/>
</dbReference>
<protein>
    <submittedName>
        <fullName evidence="2">Reverse transcriptase domain-containing protein</fullName>
    </submittedName>
</protein>
<gene>
    <name evidence="2" type="ORF">Tco_1018020</name>
</gene>
<comment type="caution">
    <text evidence="2">The sequence shown here is derived from an EMBL/GenBank/DDBJ whole genome shotgun (WGS) entry which is preliminary data.</text>
</comment>
<reference evidence="2" key="1">
    <citation type="journal article" date="2022" name="Int. J. Mol. Sci.">
        <title>Draft Genome of Tanacetum Coccineum: Genomic Comparison of Closely Related Tanacetum-Family Plants.</title>
        <authorList>
            <person name="Yamashiro T."/>
            <person name="Shiraishi A."/>
            <person name="Nakayama K."/>
            <person name="Satake H."/>
        </authorList>
    </citation>
    <scope>NUCLEOTIDE SEQUENCE</scope>
</reference>
<keyword evidence="3" id="KW-1185">Reference proteome</keyword>
<dbReference type="GO" id="GO:0003964">
    <property type="term" value="F:RNA-directed DNA polymerase activity"/>
    <property type="evidence" value="ECO:0007669"/>
    <property type="project" value="UniProtKB-KW"/>
</dbReference>
<keyword evidence="2" id="KW-0695">RNA-directed DNA polymerase</keyword>
<name>A0ABQ5FUJ0_9ASTR</name>